<organism evidence="3 4">
    <name type="scientific">Cyanidioschyzon merolae (strain NIES-3377 / 10D)</name>
    <name type="common">Unicellular red alga</name>
    <dbReference type="NCBI Taxonomy" id="280699"/>
    <lineage>
        <taxon>Eukaryota</taxon>
        <taxon>Rhodophyta</taxon>
        <taxon>Bangiophyceae</taxon>
        <taxon>Cyanidiales</taxon>
        <taxon>Cyanidiaceae</taxon>
        <taxon>Cyanidioschyzon</taxon>
    </lineage>
</organism>
<feature type="region of interest" description="Disordered" evidence="2">
    <location>
        <begin position="1"/>
        <end position="66"/>
    </location>
</feature>
<keyword evidence="4" id="KW-1185">Reference proteome</keyword>
<feature type="region of interest" description="Disordered" evidence="2">
    <location>
        <begin position="245"/>
        <end position="302"/>
    </location>
</feature>
<reference evidence="3 4" key="2">
    <citation type="journal article" date="2007" name="BMC Biol.">
        <title>A 100%-complete sequence reveals unusually simple genomic features in the hot-spring red alga Cyanidioschyzon merolae.</title>
        <authorList>
            <person name="Nozaki H."/>
            <person name="Takano H."/>
            <person name="Misumi O."/>
            <person name="Terasawa K."/>
            <person name="Matsuzaki M."/>
            <person name="Maruyama S."/>
            <person name="Nishida K."/>
            <person name="Yagisawa F."/>
            <person name="Yoshida Y."/>
            <person name="Fujiwara T."/>
            <person name="Takio S."/>
            <person name="Tamura K."/>
            <person name="Chung S.J."/>
            <person name="Nakamura S."/>
            <person name="Kuroiwa H."/>
            <person name="Tanaka K."/>
            <person name="Sato N."/>
            <person name="Kuroiwa T."/>
        </authorList>
    </citation>
    <scope>NUCLEOTIDE SEQUENCE [LARGE SCALE GENOMIC DNA]</scope>
    <source>
        <strain evidence="3 4">10D</strain>
    </source>
</reference>
<feature type="compositionally biased region" description="Polar residues" evidence="2">
    <location>
        <begin position="289"/>
        <end position="299"/>
    </location>
</feature>
<sequence>MSSLYTRSVTPSEASTKDHMTELDSERPVEDYSLGSFGRRTLAERNEEGTSASYSGRYDSPETDNEWLESQRLAEAVTERSPIRFRVRNANLLQTALSLKPESESQTDRVALDPPAFSDGQENTHAAERPKQSTYALGSCGRDLGGLAGRNSTSADEPSLDEASDKTNREDDPDSLHLQVSDGSNPQPLLSKMTVLSDEEPQPRRITSEATSLSIAGTAADEHRGIAPPLMGSNSVVASAVMSKSSTVSTSSTPVSSNSNNRLSSRRTLSCGECDNSREQHSERVRNSAKLQADSSDTPGSRHADLLCEEDEILSAVHVDCSSTANVAWRTLTQADAHQRTANDDPHLDAENTSLSTIFPDIRSAEAVESLRQQIQDLEAQRARLLSELDLMRLNMERRFSVVEREIAETKLSIIRSLSSEGRSERLEVSESAVSEFPAATQIAVHADGSRIGIPHEKSCDDQIAANSSMERNCIREHLLESNYSLTAAQVSSLAPSRVSDGAKNLRMTIVQELHKTDIYGNMLKAWQTVFKPAGKHVDWNLFRIAVIKILRNHWLADRKVSDAEKLMTTFTEPPDEIIYAVWKDIVGEQMGATMQWKHFVDLYGSMGV</sequence>
<dbReference type="Proteomes" id="UP000007014">
    <property type="component" value="Chromosome 6"/>
</dbReference>
<evidence type="ECO:0000256" key="2">
    <source>
        <dbReference type="SAM" id="MobiDB-lite"/>
    </source>
</evidence>
<dbReference type="RefSeq" id="XP_005535784.1">
    <property type="nucleotide sequence ID" value="XM_005535727.1"/>
</dbReference>
<dbReference type="OrthoDB" id="10614700at2759"/>
<dbReference type="Gramene" id="CMF130CT">
    <property type="protein sequence ID" value="CMF130CT"/>
    <property type="gene ID" value="CMF130C"/>
</dbReference>
<proteinExistence type="predicted"/>
<feature type="region of interest" description="Disordered" evidence="2">
    <location>
        <begin position="98"/>
        <end position="231"/>
    </location>
</feature>
<dbReference type="AlphaFoldDB" id="M1VFX8"/>
<evidence type="ECO:0000256" key="1">
    <source>
        <dbReference type="SAM" id="Coils"/>
    </source>
</evidence>
<feature type="compositionally biased region" description="Basic and acidic residues" evidence="2">
    <location>
        <begin position="101"/>
        <end position="111"/>
    </location>
</feature>
<gene>
    <name evidence="3" type="ORF">CYME_CMF130C</name>
</gene>
<feature type="compositionally biased region" description="Low complexity" evidence="2">
    <location>
        <begin position="245"/>
        <end position="270"/>
    </location>
</feature>
<dbReference type="EMBL" id="AP006488">
    <property type="protein sequence ID" value="BAM79498.1"/>
    <property type="molecule type" value="Genomic_DNA"/>
</dbReference>
<feature type="compositionally biased region" description="Polar residues" evidence="2">
    <location>
        <begin position="1"/>
        <end position="14"/>
    </location>
</feature>
<evidence type="ECO:0000313" key="4">
    <source>
        <dbReference type="Proteomes" id="UP000007014"/>
    </source>
</evidence>
<dbReference type="HOGENOM" id="CLU_448621_0_0_1"/>
<feature type="compositionally biased region" description="Basic and acidic residues" evidence="2">
    <location>
        <begin position="15"/>
        <end position="30"/>
    </location>
</feature>
<feature type="coiled-coil region" evidence="1">
    <location>
        <begin position="368"/>
        <end position="395"/>
    </location>
</feature>
<name>M1VFX8_CYAM1</name>
<evidence type="ECO:0000313" key="3">
    <source>
        <dbReference type="EMBL" id="BAM79498.1"/>
    </source>
</evidence>
<keyword evidence="1" id="KW-0175">Coiled coil</keyword>
<reference evidence="3 4" key="1">
    <citation type="journal article" date="2004" name="Nature">
        <title>Genome sequence of the ultrasmall unicellular red alga Cyanidioschyzon merolae 10D.</title>
        <authorList>
            <person name="Matsuzaki M."/>
            <person name="Misumi O."/>
            <person name="Shin-i T."/>
            <person name="Maruyama S."/>
            <person name="Takahara M."/>
            <person name="Miyagishima S."/>
            <person name="Mori T."/>
            <person name="Nishida K."/>
            <person name="Yagisawa F."/>
            <person name="Nishida K."/>
            <person name="Yoshida Y."/>
            <person name="Nishimura Y."/>
            <person name="Nakao S."/>
            <person name="Kobayashi T."/>
            <person name="Momoyama Y."/>
            <person name="Higashiyama T."/>
            <person name="Minoda A."/>
            <person name="Sano M."/>
            <person name="Nomoto H."/>
            <person name="Oishi K."/>
            <person name="Hayashi H."/>
            <person name="Ohta F."/>
            <person name="Nishizaka S."/>
            <person name="Haga S."/>
            <person name="Miura S."/>
            <person name="Morishita T."/>
            <person name="Kabeya Y."/>
            <person name="Terasawa K."/>
            <person name="Suzuki Y."/>
            <person name="Ishii Y."/>
            <person name="Asakawa S."/>
            <person name="Takano H."/>
            <person name="Ohta N."/>
            <person name="Kuroiwa H."/>
            <person name="Tanaka K."/>
            <person name="Shimizu N."/>
            <person name="Sugano S."/>
            <person name="Sato N."/>
            <person name="Nozaki H."/>
            <person name="Ogasawara N."/>
            <person name="Kohara Y."/>
            <person name="Kuroiwa T."/>
        </authorList>
    </citation>
    <scope>NUCLEOTIDE SEQUENCE [LARGE SCALE GENOMIC DNA]</scope>
    <source>
        <strain evidence="3 4">10D</strain>
    </source>
</reference>
<dbReference type="GeneID" id="16993006"/>
<protein>
    <submittedName>
        <fullName evidence="3">Uncharacterized protein</fullName>
    </submittedName>
</protein>
<feature type="compositionally biased region" description="Basic and acidic residues" evidence="2">
    <location>
        <begin position="275"/>
        <end position="286"/>
    </location>
</feature>
<accession>M1VFX8</accession>
<dbReference type="KEGG" id="cme:CYME_CMF130C"/>